<reference evidence="1" key="2">
    <citation type="submission" date="2020-09" db="EMBL/GenBank/DDBJ databases">
        <authorList>
            <person name="Sun Q."/>
            <person name="Kim S."/>
        </authorList>
    </citation>
    <scope>NUCLEOTIDE SEQUENCE</scope>
    <source>
        <strain evidence="1">KCTC 12113</strain>
    </source>
</reference>
<dbReference type="Proteomes" id="UP000634668">
    <property type="component" value="Unassembled WGS sequence"/>
</dbReference>
<keyword evidence="2" id="KW-1185">Reference proteome</keyword>
<protein>
    <recommendedName>
        <fullName evidence="3">GAF domain-containing protein</fullName>
    </recommendedName>
</protein>
<dbReference type="RefSeq" id="WP_026814515.1">
    <property type="nucleotide sequence ID" value="NZ_BMWP01000031.1"/>
</dbReference>
<evidence type="ECO:0000313" key="1">
    <source>
        <dbReference type="EMBL" id="GGW47078.1"/>
    </source>
</evidence>
<reference evidence="1" key="1">
    <citation type="journal article" date="2014" name="Int. J. Syst. Evol. Microbiol.">
        <title>Complete genome sequence of Corynebacterium casei LMG S-19264T (=DSM 44701T), isolated from a smear-ripened cheese.</title>
        <authorList>
            <consortium name="US DOE Joint Genome Institute (JGI-PGF)"/>
            <person name="Walter F."/>
            <person name="Albersmeier A."/>
            <person name="Kalinowski J."/>
            <person name="Ruckert C."/>
        </authorList>
    </citation>
    <scope>NUCLEOTIDE SEQUENCE</scope>
    <source>
        <strain evidence="1">KCTC 12113</strain>
    </source>
</reference>
<name>A0A918MQC6_9FLAO</name>
<gene>
    <name evidence="1" type="ORF">GCM10007383_33970</name>
</gene>
<sequence length="786" mass="91069">MEKVLPLQHIISFNKLLQQYEDLAEGSNEHLAKRARYILDMQAPFPELKEGFSDVSLLEKHKGIIDLLLQDSFSPLLSDNEIKTASLPYSDIIFNASNRFKRILKAAGPDYKPKITNLEQGVDYIMACVVILNYYYGYKLDFKRLFFYNIPDAEGVMRHYRILYNADFMEIIPIGTPLEITQDDVDELLVNIDDLELWKQKIPPNSFISKGFVISNMFDVTAEHVISEIKSNLIVTDYNKENNFLKEVEESFKSLFGLSGLRLGFVKYNPKLQQFESDFLDGIESYLLKKSSPEKCNTSLCLEAYDKLMEQNSLFIISDVNKEYIRTEGKAPFKNLYDQNIKSALFAPIAKKGKLIGVLELVSDNANDLNSVNGQKLEDIMPYIVSAALRSIEEEENLIDAVIQNECTSVHPSVSWKFQEEAKRFIKEKYLGNEPSFKEIVFNDVYPLYGQIDIRNSSQIRNEAIQRDLTIQLSEINSVLSEALESHSLPIYEELIFRVNNYLADIKDSLQSTSEQDIFDFVTKNINPVFEYLSKSDDTLKKRITLYKSHIDLGTGTYYDHRRNYDESVTFINKKLAGVLDKSQEQAQKMFPHYFERYKTDGIEHNMYIGNAISAERNFDPIYLSNLRLWQLQMMCELENAHYRCKPELKVKLDVASLILVYNTSLSIRFRMDEKRFDVDGTYNARYEIIKKRIDKSFIKGTQERLTQSGKLVIVYAQKRDELEYLRYINFLRSKGYFDSNIEIVELEGLQGVSGLKAIRAGILYRPVKKSNKTYSYQDLLNEIKA</sequence>
<proteinExistence type="predicted"/>
<accession>A0A918MQC6</accession>
<dbReference type="AlphaFoldDB" id="A0A918MQC6"/>
<evidence type="ECO:0000313" key="2">
    <source>
        <dbReference type="Proteomes" id="UP000634668"/>
    </source>
</evidence>
<dbReference type="EMBL" id="BMWP01000031">
    <property type="protein sequence ID" value="GGW47078.1"/>
    <property type="molecule type" value="Genomic_DNA"/>
</dbReference>
<evidence type="ECO:0008006" key="3">
    <source>
        <dbReference type="Google" id="ProtNLM"/>
    </source>
</evidence>
<comment type="caution">
    <text evidence="1">The sequence shown here is derived from an EMBL/GenBank/DDBJ whole genome shotgun (WGS) entry which is preliminary data.</text>
</comment>
<organism evidence="1 2">
    <name type="scientific">Arenibacter certesii</name>
    <dbReference type="NCBI Taxonomy" id="228955"/>
    <lineage>
        <taxon>Bacteria</taxon>
        <taxon>Pseudomonadati</taxon>
        <taxon>Bacteroidota</taxon>
        <taxon>Flavobacteriia</taxon>
        <taxon>Flavobacteriales</taxon>
        <taxon>Flavobacteriaceae</taxon>
        <taxon>Arenibacter</taxon>
    </lineage>
</organism>